<dbReference type="SUPFAM" id="SSF102645">
    <property type="entry name" value="CoaB-like"/>
    <property type="match status" value="1"/>
</dbReference>
<gene>
    <name evidence="2" type="ORF">CO174_01615</name>
</gene>
<dbReference type="GO" id="GO:0015937">
    <property type="term" value="P:coenzyme A biosynthetic process"/>
    <property type="evidence" value="ECO:0007669"/>
    <property type="project" value="UniProtKB-ARBA"/>
</dbReference>
<protein>
    <recommendedName>
        <fullName evidence="1">DNA/pantothenate metabolism flavoprotein C-terminal domain-containing protein</fullName>
    </recommendedName>
</protein>
<organism evidence="2 3">
    <name type="scientific">Candidatus Uhrbacteria bacterium CG_4_9_14_3_um_filter_50_9</name>
    <dbReference type="NCBI Taxonomy" id="1975035"/>
    <lineage>
        <taxon>Bacteria</taxon>
        <taxon>Candidatus Uhriibacteriota</taxon>
    </lineage>
</organism>
<dbReference type="InterPro" id="IPR035929">
    <property type="entry name" value="CoaB-like_sf"/>
</dbReference>
<evidence type="ECO:0000313" key="3">
    <source>
        <dbReference type="Proteomes" id="UP000229385"/>
    </source>
</evidence>
<evidence type="ECO:0000313" key="2">
    <source>
        <dbReference type="EMBL" id="PJA45782.1"/>
    </source>
</evidence>
<comment type="caution">
    <text evidence="2">The sequence shown here is derived from an EMBL/GenBank/DDBJ whole genome shotgun (WGS) entry which is preliminary data.</text>
</comment>
<sequence>MLIVNLKEEGNMRILITAGSTMSMIDNVRGITNVFTGRTGAGYAVENMFGKAAFQWVTLT</sequence>
<dbReference type="InterPro" id="IPR007085">
    <property type="entry name" value="DNA/pantothenate-metab_flavo_C"/>
</dbReference>
<dbReference type="Proteomes" id="UP000229385">
    <property type="component" value="Unassembled WGS sequence"/>
</dbReference>
<accession>A0A2M7XD79</accession>
<dbReference type="EMBL" id="PFWU01000019">
    <property type="protein sequence ID" value="PJA45782.1"/>
    <property type="molecule type" value="Genomic_DNA"/>
</dbReference>
<dbReference type="GO" id="GO:0003824">
    <property type="term" value="F:catalytic activity"/>
    <property type="evidence" value="ECO:0007669"/>
    <property type="project" value="UniProtKB-ARBA"/>
</dbReference>
<dbReference type="Gene3D" id="3.40.50.10300">
    <property type="entry name" value="CoaB-like"/>
    <property type="match status" value="1"/>
</dbReference>
<dbReference type="AlphaFoldDB" id="A0A2M7XD79"/>
<name>A0A2M7XD79_9BACT</name>
<reference evidence="3" key="1">
    <citation type="submission" date="2017-09" db="EMBL/GenBank/DDBJ databases">
        <title>Depth-based differentiation of microbial function through sediment-hosted aquifers and enrichment of novel symbionts in the deep terrestrial subsurface.</title>
        <authorList>
            <person name="Probst A.J."/>
            <person name="Ladd B."/>
            <person name="Jarett J.K."/>
            <person name="Geller-Mcgrath D.E."/>
            <person name="Sieber C.M.K."/>
            <person name="Emerson J.B."/>
            <person name="Anantharaman K."/>
            <person name="Thomas B.C."/>
            <person name="Malmstrom R."/>
            <person name="Stieglmeier M."/>
            <person name="Klingl A."/>
            <person name="Woyke T."/>
            <person name="Ryan C.M."/>
            <person name="Banfield J.F."/>
        </authorList>
    </citation>
    <scope>NUCLEOTIDE SEQUENCE [LARGE SCALE GENOMIC DNA]</scope>
</reference>
<evidence type="ECO:0000259" key="1">
    <source>
        <dbReference type="Pfam" id="PF04127"/>
    </source>
</evidence>
<proteinExistence type="predicted"/>
<dbReference type="Pfam" id="PF04127">
    <property type="entry name" value="DFP"/>
    <property type="match status" value="1"/>
</dbReference>
<feature type="domain" description="DNA/pantothenate metabolism flavoprotein C-terminal" evidence="1">
    <location>
        <begin position="12"/>
        <end position="45"/>
    </location>
</feature>